<evidence type="ECO:0000313" key="1">
    <source>
        <dbReference type="EMBL" id="CAG8601217.1"/>
    </source>
</evidence>
<sequence length="245" mass="27292">MASTECTTTRCNNNNNNHLELTFPEDFWIDKEASRCCNSITVNEKDDALVISVTLPDFDVQYEVIGGIVAIFGRKKETHQNDDKTVDKLSALFQQPKGNVILSDVSVTEFAAQVVTASFIDDDNDDKYISDFDQSKETLPLKVTTMTSIERDIITKNYQTFCHPIKLPNELVGVPPRLECDGVNGMLNIVMPKRTADVNANITVDADTNADVHTDTNVDADTASREVNVSEQAHRKAGELCKWME</sequence>
<feature type="non-terminal residue" evidence="1">
    <location>
        <position position="245"/>
    </location>
</feature>
<dbReference type="OrthoDB" id="10643589at2759"/>
<organism evidence="1 2">
    <name type="scientific">Ambispora leptoticha</name>
    <dbReference type="NCBI Taxonomy" id="144679"/>
    <lineage>
        <taxon>Eukaryota</taxon>
        <taxon>Fungi</taxon>
        <taxon>Fungi incertae sedis</taxon>
        <taxon>Mucoromycota</taxon>
        <taxon>Glomeromycotina</taxon>
        <taxon>Glomeromycetes</taxon>
        <taxon>Archaeosporales</taxon>
        <taxon>Ambisporaceae</taxon>
        <taxon>Ambispora</taxon>
    </lineage>
</organism>
<keyword evidence="2" id="KW-1185">Reference proteome</keyword>
<proteinExistence type="predicted"/>
<evidence type="ECO:0000313" key="2">
    <source>
        <dbReference type="Proteomes" id="UP000789508"/>
    </source>
</evidence>
<dbReference type="Proteomes" id="UP000789508">
    <property type="component" value="Unassembled WGS sequence"/>
</dbReference>
<dbReference type="EMBL" id="CAJVPS010004237">
    <property type="protein sequence ID" value="CAG8601217.1"/>
    <property type="molecule type" value="Genomic_DNA"/>
</dbReference>
<reference evidence="1" key="1">
    <citation type="submission" date="2021-06" db="EMBL/GenBank/DDBJ databases">
        <authorList>
            <person name="Kallberg Y."/>
            <person name="Tangrot J."/>
            <person name="Rosling A."/>
        </authorList>
    </citation>
    <scope>NUCLEOTIDE SEQUENCE</scope>
    <source>
        <strain evidence="1">FL130A</strain>
    </source>
</reference>
<accession>A0A9N9GE79</accession>
<name>A0A9N9GE79_9GLOM</name>
<dbReference type="AlphaFoldDB" id="A0A9N9GE79"/>
<comment type="caution">
    <text evidence="1">The sequence shown here is derived from an EMBL/GenBank/DDBJ whole genome shotgun (WGS) entry which is preliminary data.</text>
</comment>
<protein>
    <submittedName>
        <fullName evidence="1">14287_t:CDS:1</fullName>
    </submittedName>
</protein>
<gene>
    <name evidence="1" type="ORF">ALEPTO_LOCUS8155</name>
</gene>